<feature type="domain" description="YbaK/aminoacyl-tRNA synthetase-associated" evidence="1">
    <location>
        <begin position="1"/>
        <end position="46"/>
    </location>
</feature>
<dbReference type="Gene3D" id="3.90.960.10">
    <property type="entry name" value="YbaK/aminoacyl-tRNA synthetase-associated domain"/>
    <property type="match status" value="1"/>
</dbReference>
<proteinExistence type="predicted"/>
<dbReference type="InterPro" id="IPR036754">
    <property type="entry name" value="YbaK/aa-tRNA-synt-asso_dom_sf"/>
</dbReference>
<accession>A0AAN4W0G5</accession>
<evidence type="ECO:0000259" key="1">
    <source>
        <dbReference type="Pfam" id="PF04073"/>
    </source>
</evidence>
<keyword evidence="3" id="KW-1185">Reference proteome</keyword>
<sequence>MVPMKEVLPLIGYIRGGCSPLGMKKNYPTFFDQAILDLDTVNISAGL</sequence>
<evidence type="ECO:0000313" key="3">
    <source>
        <dbReference type="Proteomes" id="UP001310022"/>
    </source>
</evidence>
<organism evidence="2 3">
    <name type="scientific">Persicobacter diffluens</name>
    <dbReference type="NCBI Taxonomy" id="981"/>
    <lineage>
        <taxon>Bacteria</taxon>
        <taxon>Pseudomonadati</taxon>
        <taxon>Bacteroidota</taxon>
        <taxon>Cytophagia</taxon>
        <taxon>Cytophagales</taxon>
        <taxon>Persicobacteraceae</taxon>
        <taxon>Persicobacter</taxon>
    </lineage>
</organism>
<dbReference type="AlphaFoldDB" id="A0AAN4W0G5"/>
<evidence type="ECO:0000313" key="2">
    <source>
        <dbReference type="EMBL" id="GJM62857.1"/>
    </source>
</evidence>
<dbReference type="GO" id="GO:0002161">
    <property type="term" value="F:aminoacyl-tRNA deacylase activity"/>
    <property type="evidence" value="ECO:0007669"/>
    <property type="project" value="InterPro"/>
</dbReference>
<dbReference type="InterPro" id="IPR007214">
    <property type="entry name" value="YbaK/aa-tRNA-synth-assoc-dom"/>
</dbReference>
<dbReference type="SUPFAM" id="SSF55826">
    <property type="entry name" value="YbaK/ProRS associated domain"/>
    <property type="match status" value="1"/>
</dbReference>
<dbReference type="Proteomes" id="UP001310022">
    <property type="component" value="Unassembled WGS sequence"/>
</dbReference>
<gene>
    <name evidence="2" type="ORF">PEDI_34090</name>
</gene>
<comment type="caution">
    <text evidence="2">The sequence shown here is derived from an EMBL/GenBank/DDBJ whole genome shotgun (WGS) entry which is preliminary data.</text>
</comment>
<dbReference type="Pfam" id="PF04073">
    <property type="entry name" value="tRNA_edit"/>
    <property type="match status" value="1"/>
</dbReference>
<protein>
    <recommendedName>
        <fullName evidence="1">YbaK/aminoacyl-tRNA synthetase-associated domain-containing protein</fullName>
    </recommendedName>
</protein>
<reference evidence="2 3" key="1">
    <citation type="submission" date="2021-12" db="EMBL/GenBank/DDBJ databases">
        <title>Genome sequencing of bacteria with rrn-lacking chromosome and rrn-plasmid.</title>
        <authorList>
            <person name="Anda M."/>
            <person name="Iwasaki W."/>
        </authorList>
    </citation>
    <scope>NUCLEOTIDE SEQUENCE [LARGE SCALE GENOMIC DNA]</scope>
    <source>
        <strain evidence="2 3">NBRC 15940</strain>
    </source>
</reference>
<dbReference type="EMBL" id="BQKE01000002">
    <property type="protein sequence ID" value="GJM62857.1"/>
    <property type="molecule type" value="Genomic_DNA"/>
</dbReference>
<name>A0AAN4W0G5_9BACT</name>